<feature type="domain" description="HTH cro/C1-type" evidence="2">
    <location>
        <begin position="17"/>
        <end position="71"/>
    </location>
</feature>
<dbReference type="InterPro" id="IPR001387">
    <property type="entry name" value="Cro/C1-type_HTH"/>
</dbReference>
<proteinExistence type="predicted"/>
<dbReference type="Gene3D" id="1.10.260.40">
    <property type="entry name" value="lambda repressor-like DNA-binding domains"/>
    <property type="match status" value="1"/>
</dbReference>
<dbReference type="GO" id="GO:0003700">
    <property type="term" value="F:DNA-binding transcription factor activity"/>
    <property type="evidence" value="ECO:0007669"/>
    <property type="project" value="TreeGrafter"/>
</dbReference>
<dbReference type="Pfam" id="PF07883">
    <property type="entry name" value="Cupin_2"/>
    <property type="match status" value="1"/>
</dbReference>
<protein>
    <submittedName>
        <fullName evidence="3">Helix-turn-helix transcriptional regulator</fullName>
    </submittedName>
    <submittedName>
        <fullName evidence="4">Transcriptional regulator, contains XRE-family HTH domain</fullName>
    </submittedName>
</protein>
<reference evidence="3 6" key="3">
    <citation type="submission" date="2020-07" db="EMBL/GenBank/DDBJ databases">
        <title>Draft genome sequence of four isobutane-metabolizing strains capable of cometabolically degrading diverse ether contaminants.</title>
        <authorList>
            <person name="Chen W."/>
            <person name="Faulkner N."/>
            <person name="Smith C."/>
            <person name="Hyman M."/>
        </authorList>
    </citation>
    <scope>NUCLEOTIDE SEQUENCE [LARGE SCALE GENOMIC DNA]</scope>
    <source>
        <strain evidence="3 6">2A</strain>
    </source>
</reference>
<dbReference type="GO" id="GO:0005829">
    <property type="term" value="C:cytosol"/>
    <property type="evidence" value="ECO:0007669"/>
    <property type="project" value="TreeGrafter"/>
</dbReference>
<dbReference type="SUPFAM" id="SSF51182">
    <property type="entry name" value="RmlC-like cupins"/>
    <property type="match status" value="1"/>
</dbReference>
<dbReference type="InterPro" id="IPR014710">
    <property type="entry name" value="RmlC-like_jellyroll"/>
</dbReference>
<dbReference type="CDD" id="cd02209">
    <property type="entry name" value="cupin_XRE_C"/>
    <property type="match status" value="1"/>
</dbReference>
<dbReference type="InterPro" id="IPR050807">
    <property type="entry name" value="TransReg_Diox_bact_type"/>
</dbReference>
<evidence type="ECO:0000313" key="3">
    <source>
        <dbReference type="EMBL" id="QNJ91429.1"/>
    </source>
</evidence>
<dbReference type="RefSeq" id="WP_090353581.1">
    <property type="nucleotide sequence ID" value="NZ_CP059894.1"/>
</dbReference>
<dbReference type="PANTHER" id="PTHR46797">
    <property type="entry name" value="HTH-TYPE TRANSCRIPTIONAL REGULATOR"/>
    <property type="match status" value="1"/>
</dbReference>
<dbReference type="PROSITE" id="PS50943">
    <property type="entry name" value="HTH_CROC1"/>
    <property type="match status" value="1"/>
</dbReference>
<dbReference type="Proteomes" id="UP000515498">
    <property type="component" value="Chromosome"/>
</dbReference>
<organism evidence="4 5">
    <name type="scientific">Mycolicibacterium fluoranthenivorans</name>
    <dbReference type="NCBI Taxonomy" id="258505"/>
    <lineage>
        <taxon>Bacteria</taxon>
        <taxon>Bacillati</taxon>
        <taxon>Actinomycetota</taxon>
        <taxon>Actinomycetes</taxon>
        <taxon>Mycobacteriales</taxon>
        <taxon>Mycobacteriaceae</taxon>
        <taxon>Mycolicibacterium</taxon>
    </lineage>
</organism>
<dbReference type="Proteomes" id="UP000199707">
    <property type="component" value="Unassembled WGS sequence"/>
</dbReference>
<evidence type="ECO:0000256" key="1">
    <source>
        <dbReference type="ARBA" id="ARBA00023125"/>
    </source>
</evidence>
<dbReference type="SUPFAM" id="SSF47413">
    <property type="entry name" value="lambda repressor-like DNA-binding domains"/>
    <property type="match status" value="1"/>
</dbReference>
<reference evidence="4" key="1">
    <citation type="submission" date="2016-10" db="EMBL/GenBank/DDBJ databases">
        <authorList>
            <person name="de Groot N.N."/>
        </authorList>
    </citation>
    <scope>NUCLEOTIDE SEQUENCE [LARGE SCALE GENOMIC DNA]</scope>
    <source>
        <strain evidence="4">UNC267MFSha1.1M11</strain>
    </source>
</reference>
<dbReference type="PANTHER" id="PTHR46797:SF1">
    <property type="entry name" value="METHYLPHOSPHONATE SYNTHASE"/>
    <property type="match status" value="1"/>
</dbReference>
<dbReference type="Gene3D" id="2.60.120.10">
    <property type="entry name" value="Jelly Rolls"/>
    <property type="match status" value="1"/>
</dbReference>
<dbReference type="EMBL" id="FMUB01000001">
    <property type="protein sequence ID" value="SCX03181.1"/>
    <property type="molecule type" value="Genomic_DNA"/>
</dbReference>
<evidence type="ECO:0000259" key="2">
    <source>
        <dbReference type="PROSITE" id="PS50943"/>
    </source>
</evidence>
<reference evidence="5" key="2">
    <citation type="submission" date="2016-10" db="EMBL/GenBank/DDBJ databases">
        <authorList>
            <person name="Varghese N."/>
            <person name="Submissions S."/>
        </authorList>
    </citation>
    <scope>NUCLEOTIDE SEQUENCE [LARGE SCALE GENOMIC DNA]</scope>
    <source>
        <strain evidence="5">UNC267MFSha1.1M11</strain>
    </source>
</reference>
<evidence type="ECO:0000313" key="4">
    <source>
        <dbReference type="EMBL" id="SCX03181.1"/>
    </source>
</evidence>
<name>A0A1G4V960_9MYCO</name>
<sequence length="202" mass="21477">MTQPDEGALNAMIGATVKSLREKSGLSMRELARRSGVSQPFLSQIERGVSAPSMITTYRLADALDVLPGALLPAPPASRVSVIRAGEGRSIPVANRADAAAGRALVMQPGNPLEVIDYRIEPGQYISEWFELPGELAVYLISGVLDVEISGHPTVRLQPGDLVSHPADLPHRWLLVDDEPAHALLAIAHPGEGAAHRAPSHS</sequence>
<evidence type="ECO:0000313" key="5">
    <source>
        <dbReference type="Proteomes" id="UP000199707"/>
    </source>
</evidence>
<dbReference type="CDD" id="cd00093">
    <property type="entry name" value="HTH_XRE"/>
    <property type="match status" value="1"/>
</dbReference>
<dbReference type="STRING" id="1502745.SAMN02799620_00546"/>
<dbReference type="InterPro" id="IPR010982">
    <property type="entry name" value="Lambda_DNA-bd_dom_sf"/>
</dbReference>
<evidence type="ECO:0000313" key="6">
    <source>
        <dbReference type="Proteomes" id="UP000515498"/>
    </source>
</evidence>
<keyword evidence="1" id="KW-0238">DNA-binding</keyword>
<gene>
    <name evidence="3" type="ORF">HZU40_24990</name>
    <name evidence="4" type="ORF">SAMN02799620_00546</name>
</gene>
<dbReference type="EMBL" id="CP059894">
    <property type="protein sequence ID" value="QNJ91429.1"/>
    <property type="molecule type" value="Genomic_DNA"/>
</dbReference>
<dbReference type="SMART" id="SM00530">
    <property type="entry name" value="HTH_XRE"/>
    <property type="match status" value="1"/>
</dbReference>
<dbReference type="AlphaFoldDB" id="A0A1G4V960"/>
<dbReference type="KEGG" id="mflu:HZU40_24990"/>
<dbReference type="InterPro" id="IPR011051">
    <property type="entry name" value="RmlC_Cupin_sf"/>
</dbReference>
<accession>A0A1G4V960</accession>
<dbReference type="Pfam" id="PF01381">
    <property type="entry name" value="HTH_3"/>
    <property type="match status" value="1"/>
</dbReference>
<dbReference type="GO" id="GO:0003677">
    <property type="term" value="F:DNA binding"/>
    <property type="evidence" value="ECO:0007669"/>
    <property type="project" value="UniProtKB-KW"/>
</dbReference>
<dbReference type="InterPro" id="IPR013096">
    <property type="entry name" value="Cupin_2"/>
</dbReference>